<dbReference type="PRINTS" id="PR01607">
    <property type="entry name" value="APYRASEFAMLY"/>
</dbReference>
<feature type="domain" description="5'-Nucleotidase C-terminal" evidence="10">
    <location>
        <begin position="873"/>
        <end position="1073"/>
    </location>
</feature>
<dbReference type="PANTHER" id="PTHR11575:SF24">
    <property type="entry name" value="5'-NUCLEOTIDASE"/>
    <property type="match status" value="1"/>
</dbReference>
<dbReference type="OrthoDB" id="7722975at2759"/>
<proteinExistence type="inferred from homology"/>
<evidence type="ECO:0000256" key="2">
    <source>
        <dbReference type="ARBA" id="ARBA00006654"/>
    </source>
</evidence>
<gene>
    <name evidence="11" type="ORF">B4U80_03169</name>
</gene>
<keyword evidence="6" id="KW-0547">Nucleotide-binding</keyword>
<dbReference type="VEuPathDB" id="VectorBase:LDEU005455"/>
<comment type="caution">
    <text evidence="11">The sequence shown here is derived from an EMBL/GenBank/DDBJ whole genome shotgun (WGS) entry which is preliminary data.</text>
</comment>
<dbReference type="EC" id="3.1.3.5" evidence="3"/>
<feature type="signal peptide" evidence="8">
    <location>
        <begin position="1"/>
        <end position="21"/>
    </location>
</feature>
<dbReference type="CDD" id="cd07409">
    <property type="entry name" value="MPP_CD73_N"/>
    <property type="match status" value="2"/>
</dbReference>
<dbReference type="AlphaFoldDB" id="A0A443SGG6"/>
<dbReference type="FunFam" id="3.60.21.10:FF:000020">
    <property type="entry name" value="NT5E isoform 4"/>
    <property type="match status" value="2"/>
</dbReference>
<feature type="chain" id="PRO_5019324513" description="5'-nucleotidase" evidence="8">
    <location>
        <begin position="22"/>
        <end position="1113"/>
    </location>
</feature>
<evidence type="ECO:0000256" key="3">
    <source>
        <dbReference type="ARBA" id="ARBA00012643"/>
    </source>
</evidence>
<evidence type="ECO:0000259" key="9">
    <source>
        <dbReference type="Pfam" id="PF00149"/>
    </source>
</evidence>
<dbReference type="SUPFAM" id="SSF56300">
    <property type="entry name" value="Metallo-dependent phosphatases"/>
    <property type="match status" value="2"/>
</dbReference>
<evidence type="ECO:0000256" key="5">
    <source>
        <dbReference type="ARBA" id="ARBA00022729"/>
    </source>
</evidence>
<evidence type="ECO:0000259" key="10">
    <source>
        <dbReference type="Pfam" id="PF02872"/>
    </source>
</evidence>
<dbReference type="Pfam" id="PF02872">
    <property type="entry name" value="5_nucleotid_C"/>
    <property type="match status" value="2"/>
</dbReference>
<accession>A0A443SGG6</accession>
<dbReference type="InterPro" id="IPR006179">
    <property type="entry name" value="5_nucleotidase/apyrase"/>
</dbReference>
<dbReference type="Gene3D" id="3.90.780.10">
    <property type="entry name" value="5'-Nucleotidase, C-terminal domain"/>
    <property type="match status" value="2"/>
</dbReference>
<comment type="similarity">
    <text evidence="2">Belongs to the 5'-nucleotidase family.</text>
</comment>
<sequence>MNFRVYILVHIVLLTISTVCSFDLTILHNNDIHSRMVPTNKHGEDCLDEYDKNCFGGIARLVYKVELLRKQNPNLLYLNAGDTFVGTVWYTLFKWEILAEVVNRMRFDAMSFGNHEFDDGVEGLAPYVNATAKFVPTLACNLDASKEPRLRDLFHKSIIFNIEGRKVAVIGYVTPETAEISAPGPTLKFNDEVESIKIEVKKLKKIGINIFIALGHSGFDIDNKIAENIPDIDIVVGGHTNTFLWNGEQPSNEVPVDEYPAVINHRDGRKTLVVQAFAFSKYLGFLNVSFDKKGNVVNFSGQPILLDYNVPGDAAIKRFLAAKEKILKQKYDTPIGKTNVLLNGECRRYECSMGNFLTDVIVYSVANEARMNGKNGFCKYPAAFMNGGGIRASIDHKKNDGQITLRDVLRVLPWKNEIFALEIPGHILKLVFEHSVSKLHPNTTDLYGAFLQVSGFKVKYDLSKPLGQRVRQLKIRIGKCCLGRQYEHVEDNKYYNVLTTDYLAKGGDLYSMLREIKQINMNMGLLDKVIEFMKQHSPITNHEFVTMNVIVINIIIFYLASTVHLFQLTILHENDIHSRFVPTNKYGEDCWDENDKECFGGIAKLVYKTKHLLHLNAGDTFVGTVWYNEFKWELIALLFKYMELDAMSFGNHEFDDGIEGLAPFINETADAFPTVACNVDVSREPKLKNIVFKSKVFEFNNQKIGVIGYVIPSTAYTSSPGPTVTFNDEIQCIKEEVQELEKQGVEIIIALGHSGFDVDKKIAEEIPEVDIVVGGHSNTFLWTGEKPSDEVPKGDYPFVVNHSDGRKTLVVQAFAHTKYLGYLSVLFDEKGDVYSYSGQPILLNYEVPSDENINELLAYKAEKIREKYDTAIGNTLVTLSNDCRGKECNMGNLVTDSLVCEAIRQKTIDDTIRSTRYTAAFLSGGGIRASIDKDAVQRKITIRNVLRVLPYGNYMVGLTLNGSVLKQAFERSVEQIPGGQEKKYEAREYLQLSGFKVKYDLTKPPGERVNEMKIRTTECVTKCQPNIKPNLKNLLLGKDCIQKYELINESKMYNVLTSDFQAKGGDGYSMLKDLQPEKFSVTLAEATVEYIKKYSPIKTKLEKRSLFCKQRKE</sequence>
<evidence type="ECO:0000256" key="7">
    <source>
        <dbReference type="ARBA" id="ARBA00022801"/>
    </source>
</evidence>
<dbReference type="GO" id="GO:0000166">
    <property type="term" value="F:nucleotide binding"/>
    <property type="evidence" value="ECO:0007669"/>
    <property type="project" value="UniProtKB-KW"/>
</dbReference>
<feature type="domain" description="Calcineurin-like phosphoesterase" evidence="9">
    <location>
        <begin position="569"/>
        <end position="777"/>
    </location>
</feature>
<dbReference type="GO" id="GO:0046872">
    <property type="term" value="F:metal ion binding"/>
    <property type="evidence" value="ECO:0007669"/>
    <property type="project" value="UniProtKB-KW"/>
</dbReference>
<evidence type="ECO:0000256" key="6">
    <source>
        <dbReference type="ARBA" id="ARBA00022741"/>
    </source>
</evidence>
<organism evidence="11 12">
    <name type="scientific">Leptotrombidium deliense</name>
    <dbReference type="NCBI Taxonomy" id="299467"/>
    <lineage>
        <taxon>Eukaryota</taxon>
        <taxon>Metazoa</taxon>
        <taxon>Ecdysozoa</taxon>
        <taxon>Arthropoda</taxon>
        <taxon>Chelicerata</taxon>
        <taxon>Arachnida</taxon>
        <taxon>Acari</taxon>
        <taxon>Acariformes</taxon>
        <taxon>Trombidiformes</taxon>
        <taxon>Prostigmata</taxon>
        <taxon>Anystina</taxon>
        <taxon>Parasitengona</taxon>
        <taxon>Trombiculoidea</taxon>
        <taxon>Trombiculidae</taxon>
        <taxon>Leptotrombidium</taxon>
    </lineage>
</organism>
<comment type="catalytic activity">
    <reaction evidence="1">
        <text>a ribonucleoside 5'-phosphate + H2O = a ribonucleoside + phosphate</text>
        <dbReference type="Rhea" id="RHEA:12484"/>
        <dbReference type="ChEBI" id="CHEBI:15377"/>
        <dbReference type="ChEBI" id="CHEBI:18254"/>
        <dbReference type="ChEBI" id="CHEBI:43474"/>
        <dbReference type="ChEBI" id="CHEBI:58043"/>
        <dbReference type="EC" id="3.1.3.5"/>
    </reaction>
</comment>
<dbReference type="EMBL" id="NCKV01002633">
    <property type="protein sequence ID" value="RWS26585.1"/>
    <property type="molecule type" value="Genomic_DNA"/>
</dbReference>
<evidence type="ECO:0000256" key="8">
    <source>
        <dbReference type="SAM" id="SignalP"/>
    </source>
</evidence>
<dbReference type="GO" id="GO:0006196">
    <property type="term" value="P:AMP catabolic process"/>
    <property type="evidence" value="ECO:0007669"/>
    <property type="project" value="TreeGrafter"/>
</dbReference>
<dbReference type="SUPFAM" id="SSF55816">
    <property type="entry name" value="5'-nucleotidase (syn. UDP-sugar hydrolase), C-terminal domain"/>
    <property type="match status" value="2"/>
</dbReference>
<reference evidence="11 12" key="1">
    <citation type="journal article" date="2018" name="Gigascience">
        <title>Genomes of trombidid mites reveal novel predicted allergens and laterally-transferred genes associated with secondary metabolism.</title>
        <authorList>
            <person name="Dong X."/>
            <person name="Chaisiri K."/>
            <person name="Xia D."/>
            <person name="Armstrong S.D."/>
            <person name="Fang Y."/>
            <person name="Donnelly M.J."/>
            <person name="Kadowaki T."/>
            <person name="McGarry J.W."/>
            <person name="Darby A.C."/>
            <person name="Makepeace B.L."/>
        </authorList>
    </citation>
    <scope>NUCLEOTIDE SEQUENCE [LARGE SCALE GENOMIC DNA]</scope>
    <source>
        <strain evidence="11">UoL-UT</strain>
    </source>
</reference>
<keyword evidence="4" id="KW-0479">Metal-binding</keyword>
<dbReference type="STRING" id="299467.A0A443SGG6"/>
<name>A0A443SGG6_9ACAR</name>
<dbReference type="InterPro" id="IPR008334">
    <property type="entry name" value="5'-Nucleotdase_C"/>
</dbReference>
<dbReference type="GO" id="GO:0005886">
    <property type="term" value="C:plasma membrane"/>
    <property type="evidence" value="ECO:0007669"/>
    <property type="project" value="TreeGrafter"/>
</dbReference>
<dbReference type="InterPro" id="IPR029052">
    <property type="entry name" value="Metallo-depent_PP-like"/>
</dbReference>
<keyword evidence="12" id="KW-1185">Reference proteome</keyword>
<dbReference type="Gene3D" id="3.60.21.10">
    <property type="match status" value="2"/>
</dbReference>
<evidence type="ECO:0000313" key="11">
    <source>
        <dbReference type="EMBL" id="RWS26585.1"/>
    </source>
</evidence>
<dbReference type="InterPro" id="IPR004843">
    <property type="entry name" value="Calcineurin-like_PHP"/>
</dbReference>
<feature type="domain" description="5'-Nucleotidase C-terminal" evidence="10">
    <location>
        <begin position="335"/>
        <end position="514"/>
    </location>
</feature>
<dbReference type="GO" id="GO:0008253">
    <property type="term" value="F:5'-nucleotidase activity"/>
    <property type="evidence" value="ECO:0007669"/>
    <property type="project" value="UniProtKB-EC"/>
</dbReference>
<dbReference type="InterPro" id="IPR036907">
    <property type="entry name" value="5'-Nucleotdase_C_sf"/>
</dbReference>
<dbReference type="Pfam" id="PF00149">
    <property type="entry name" value="Metallophos"/>
    <property type="match status" value="2"/>
</dbReference>
<keyword evidence="5 8" id="KW-0732">Signal</keyword>
<dbReference type="PANTHER" id="PTHR11575">
    <property type="entry name" value="5'-NUCLEOTIDASE-RELATED"/>
    <property type="match status" value="1"/>
</dbReference>
<evidence type="ECO:0000256" key="1">
    <source>
        <dbReference type="ARBA" id="ARBA00000815"/>
    </source>
</evidence>
<protein>
    <recommendedName>
        <fullName evidence="3">5'-nucleotidase</fullName>
        <ecNumber evidence="3">3.1.3.5</ecNumber>
    </recommendedName>
</protein>
<feature type="domain" description="Calcineurin-like phosphoesterase" evidence="9">
    <location>
        <begin position="25"/>
        <end position="240"/>
    </location>
</feature>
<keyword evidence="7" id="KW-0378">Hydrolase</keyword>
<evidence type="ECO:0000313" key="12">
    <source>
        <dbReference type="Proteomes" id="UP000288716"/>
    </source>
</evidence>
<dbReference type="Proteomes" id="UP000288716">
    <property type="component" value="Unassembled WGS sequence"/>
</dbReference>
<evidence type="ECO:0000256" key="4">
    <source>
        <dbReference type="ARBA" id="ARBA00022723"/>
    </source>
</evidence>